<dbReference type="STRING" id="1676925.ENSPKIP00000027046"/>
<reference evidence="4" key="1">
    <citation type="submission" date="2025-08" db="UniProtKB">
        <authorList>
            <consortium name="Ensembl"/>
        </authorList>
    </citation>
    <scope>IDENTIFICATION</scope>
</reference>
<dbReference type="Pfam" id="PF07707">
    <property type="entry name" value="BACK"/>
    <property type="match status" value="1"/>
</dbReference>
<name>A0A3B3SAL6_9TELE</name>
<dbReference type="Pfam" id="PF01344">
    <property type="entry name" value="Kelch_1"/>
    <property type="match status" value="2"/>
</dbReference>
<accession>A0A3B3SAL6</accession>
<reference evidence="4" key="2">
    <citation type="submission" date="2025-09" db="UniProtKB">
        <authorList>
            <consortium name="Ensembl"/>
        </authorList>
    </citation>
    <scope>IDENTIFICATION</scope>
</reference>
<organism evidence="4 5">
    <name type="scientific">Paramormyrops kingsleyae</name>
    <dbReference type="NCBI Taxonomy" id="1676925"/>
    <lineage>
        <taxon>Eukaryota</taxon>
        <taxon>Metazoa</taxon>
        <taxon>Chordata</taxon>
        <taxon>Craniata</taxon>
        <taxon>Vertebrata</taxon>
        <taxon>Euteleostomi</taxon>
        <taxon>Actinopterygii</taxon>
        <taxon>Neopterygii</taxon>
        <taxon>Teleostei</taxon>
        <taxon>Osteoglossocephala</taxon>
        <taxon>Osteoglossomorpha</taxon>
        <taxon>Osteoglossiformes</taxon>
        <taxon>Mormyridae</taxon>
        <taxon>Paramormyrops</taxon>
    </lineage>
</organism>
<dbReference type="Ensembl" id="ENSPKIT00000007809.1">
    <property type="protein sequence ID" value="ENSPKIP00000027046.1"/>
    <property type="gene ID" value="ENSPKIG00000009229.1"/>
</dbReference>
<keyword evidence="2" id="KW-0677">Repeat</keyword>
<dbReference type="Gene3D" id="1.25.40.420">
    <property type="match status" value="1"/>
</dbReference>
<dbReference type="GeneTree" id="ENSGT00940000154664"/>
<keyword evidence="1" id="KW-0880">Kelch repeat</keyword>
<dbReference type="Gene3D" id="3.30.710.10">
    <property type="entry name" value="Potassium Channel Kv1.1, Chain A"/>
    <property type="match status" value="1"/>
</dbReference>
<sequence length="542" mass="61349">MMAYDMEREMMSLAFPVFNKLRLAGQMCDVVLVADDVEFKAHRIILCGCSSYFQALFASEWNDPGKCEYQFPGISQDTLRQIIEYAYTYSVYCDVHNVESLLAAADQLNILGIVQRCSGFLHDQLCTENCIGLLKISAFDMILRNFKEVAITSEEFLDLTLHELSDIIEKDELNVREEDVVFEAILRWIMHEPANRKAHISVLLPKVRMARMDADVACRPIIKEVLKAIYELDDRSDFENPMIRPRLPSDVLLVIGDWDILPTSCIDAYDSRADRWVDVTEEEENPSSFHGTVYLNGYVYCIGGFDGLNCVNTVRRFDPISRTWQEVPPMYSCRCNASVAVLDGYICIMGGHDEVMRLNTAERYDLETNKWTLIQPMQEQRNVAGATILNGKYVCGGFTGAEPLSTVECYDPHTGEWTTIAPMSSPRFGLGVAAYKGKIYAVGGTKRSQYLQTMEAYDPTTNSWHAMAPMSTPRTEFGIAVVDDLLFVLGGYDGFRITNKMECYDAGTGSWYQAQDMSRLKKYFSCCVVPALPRIIQYASPR</sequence>
<proteinExistence type="predicted"/>
<dbReference type="Proteomes" id="UP000261540">
    <property type="component" value="Unplaced"/>
</dbReference>
<dbReference type="Pfam" id="PF24681">
    <property type="entry name" value="Kelch_KLHDC2_KLHL20_DRC7"/>
    <property type="match status" value="1"/>
</dbReference>
<evidence type="ECO:0000313" key="4">
    <source>
        <dbReference type="Ensembl" id="ENSPKIP00000027046.1"/>
    </source>
</evidence>
<dbReference type="PANTHER" id="PTHR24412:SF172">
    <property type="entry name" value="KELCH-LIKE PROTEIN 10"/>
    <property type="match status" value="1"/>
</dbReference>
<dbReference type="SMART" id="SM00875">
    <property type="entry name" value="BACK"/>
    <property type="match status" value="1"/>
</dbReference>
<dbReference type="SUPFAM" id="SSF117281">
    <property type="entry name" value="Kelch motif"/>
    <property type="match status" value="1"/>
</dbReference>
<dbReference type="InterPro" id="IPR000210">
    <property type="entry name" value="BTB/POZ_dom"/>
</dbReference>
<dbReference type="PIRSF" id="PIRSF037037">
    <property type="entry name" value="Kelch-like_protein_gigaxonin"/>
    <property type="match status" value="1"/>
</dbReference>
<keyword evidence="5" id="KW-1185">Reference proteome</keyword>
<dbReference type="InterPro" id="IPR006652">
    <property type="entry name" value="Kelch_1"/>
</dbReference>
<dbReference type="Pfam" id="PF00651">
    <property type="entry name" value="BTB"/>
    <property type="match status" value="1"/>
</dbReference>
<dbReference type="Gene3D" id="2.120.10.80">
    <property type="entry name" value="Kelch-type beta propeller"/>
    <property type="match status" value="2"/>
</dbReference>
<dbReference type="InterPro" id="IPR011333">
    <property type="entry name" value="SKP1/BTB/POZ_sf"/>
</dbReference>
<dbReference type="InterPro" id="IPR017096">
    <property type="entry name" value="BTB-kelch_protein"/>
</dbReference>
<evidence type="ECO:0000256" key="1">
    <source>
        <dbReference type="ARBA" id="ARBA00022441"/>
    </source>
</evidence>
<dbReference type="AlphaFoldDB" id="A0A3B3SAL6"/>
<evidence type="ECO:0000259" key="3">
    <source>
        <dbReference type="PROSITE" id="PS50097"/>
    </source>
</evidence>
<dbReference type="InterPro" id="IPR015915">
    <property type="entry name" value="Kelch-typ_b-propeller"/>
</dbReference>
<dbReference type="SUPFAM" id="SSF54695">
    <property type="entry name" value="POZ domain"/>
    <property type="match status" value="1"/>
</dbReference>
<dbReference type="PROSITE" id="PS50097">
    <property type="entry name" value="BTB"/>
    <property type="match status" value="1"/>
</dbReference>
<evidence type="ECO:0000313" key="5">
    <source>
        <dbReference type="Proteomes" id="UP000261540"/>
    </source>
</evidence>
<feature type="domain" description="BTB" evidence="3">
    <location>
        <begin position="28"/>
        <end position="88"/>
    </location>
</feature>
<evidence type="ECO:0000256" key="2">
    <source>
        <dbReference type="ARBA" id="ARBA00022737"/>
    </source>
</evidence>
<dbReference type="SMART" id="SM00612">
    <property type="entry name" value="Kelch"/>
    <property type="match status" value="5"/>
</dbReference>
<dbReference type="PANTHER" id="PTHR24412">
    <property type="entry name" value="KELCH PROTEIN"/>
    <property type="match status" value="1"/>
</dbReference>
<dbReference type="InterPro" id="IPR011705">
    <property type="entry name" value="BACK"/>
</dbReference>
<dbReference type="SMART" id="SM00225">
    <property type="entry name" value="BTB"/>
    <property type="match status" value="1"/>
</dbReference>
<protein>
    <submittedName>
        <fullName evidence="4">Kelch like family member 10</fullName>
    </submittedName>
</protein>